<feature type="domain" description="Crinkler effector protein N-terminal" evidence="4">
    <location>
        <begin position="6"/>
        <end position="107"/>
    </location>
</feature>
<dbReference type="AlphaFoldDB" id="A0A9P6JYU8"/>
<comment type="caution">
    <text evidence="5">The sequence shown here is derived from an EMBL/GenBank/DDBJ whole genome shotgun (WGS) entry which is preliminary data.</text>
</comment>
<dbReference type="OrthoDB" id="2673191at2759"/>
<keyword evidence="6" id="KW-1185">Reference proteome</keyword>
<accession>A0A9P6JYU8</accession>
<dbReference type="Proteomes" id="UP000780801">
    <property type="component" value="Unassembled WGS sequence"/>
</dbReference>
<evidence type="ECO:0000313" key="6">
    <source>
        <dbReference type="Proteomes" id="UP000780801"/>
    </source>
</evidence>
<evidence type="ECO:0000256" key="2">
    <source>
        <dbReference type="ARBA" id="ARBA00004613"/>
    </source>
</evidence>
<dbReference type="GO" id="GO:0005576">
    <property type="term" value="C:extracellular region"/>
    <property type="evidence" value="ECO:0007669"/>
    <property type="project" value="UniProtKB-SubCell"/>
</dbReference>
<evidence type="ECO:0000313" key="5">
    <source>
        <dbReference type="EMBL" id="KAF9538454.1"/>
    </source>
</evidence>
<comment type="subcellular location">
    <subcellularLocation>
        <location evidence="1">Host cell</location>
    </subcellularLocation>
    <subcellularLocation>
        <location evidence="2">Secreted</location>
    </subcellularLocation>
</comment>
<dbReference type="InterPro" id="IPR045379">
    <property type="entry name" value="Crinkler_N"/>
</dbReference>
<keyword evidence="3" id="KW-0964">Secreted</keyword>
<reference evidence="5" key="1">
    <citation type="journal article" date="2020" name="Fungal Divers.">
        <title>Resolving the Mortierellaceae phylogeny through synthesis of multi-gene phylogenetics and phylogenomics.</title>
        <authorList>
            <person name="Vandepol N."/>
            <person name="Liber J."/>
            <person name="Desiro A."/>
            <person name="Na H."/>
            <person name="Kennedy M."/>
            <person name="Barry K."/>
            <person name="Grigoriev I.V."/>
            <person name="Miller A.N."/>
            <person name="O'Donnell K."/>
            <person name="Stajich J.E."/>
            <person name="Bonito G."/>
        </authorList>
    </citation>
    <scope>NUCLEOTIDE SEQUENCE</scope>
    <source>
        <strain evidence="5">KOD1015</strain>
    </source>
</reference>
<dbReference type="EMBL" id="JAABOA010007711">
    <property type="protein sequence ID" value="KAF9538454.1"/>
    <property type="molecule type" value="Genomic_DNA"/>
</dbReference>
<name>A0A9P6JYU8_9FUNG</name>
<dbReference type="Pfam" id="PF20147">
    <property type="entry name" value="Crinkler"/>
    <property type="match status" value="1"/>
</dbReference>
<sequence length="113" mass="12496">MLINNMSLFCLVDGEATSQAFSVEIDPSKTVDHLKKLIKAEKPNDFHDIDADKLTLWRVSIPVVSANKHKPVALIEVDSPTELDPTDDIADVFPEAPSKKTIHIIVEPPSQPK</sequence>
<dbReference type="GO" id="GO:0043657">
    <property type="term" value="C:host cell"/>
    <property type="evidence" value="ECO:0007669"/>
    <property type="project" value="UniProtKB-SubCell"/>
</dbReference>
<proteinExistence type="predicted"/>
<evidence type="ECO:0000256" key="1">
    <source>
        <dbReference type="ARBA" id="ARBA00004340"/>
    </source>
</evidence>
<gene>
    <name evidence="5" type="ORF">BGW38_009999</name>
</gene>
<evidence type="ECO:0000256" key="3">
    <source>
        <dbReference type="ARBA" id="ARBA00022525"/>
    </source>
</evidence>
<feature type="non-terminal residue" evidence="5">
    <location>
        <position position="113"/>
    </location>
</feature>
<protein>
    <recommendedName>
        <fullName evidence="4">Crinkler effector protein N-terminal domain-containing protein</fullName>
    </recommendedName>
</protein>
<evidence type="ECO:0000259" key="4">
    <source>
        <dbReference type="Pfam" id="PF20147"/>
    </source>
</evidence>
<organism evidence="5 6">
    <name type="scientific">Lunasporangiospora selenospora</name>
    <dbReference type="NCBI Taxonomy" id="979761"/>
    <lineage>
        <taxon>Eukaryota</taxon>
        <taxon>Fungi</taxon>
        <taxon>Fungi incertae sedis</taxon>
        <taxon>Mucoromycota</taxon>
        <taxon>Mortierellomycotina</taxon>
        <taxon>Mortierellomycetes</taxon>
        <taxon>Mortierellales</taxon>
        <taxon>Mortierellaceae</taxon>
        <taxon>Lunasporangiospora</taxon>
    </lineage>
</organism>